<keyword evidence="1" id="KW-0812">Transmembrane</keyword>
<evidence type="ECO:0000313" key="2">
    <source>
        <dbReference type="EMBL" id="BBT41925.1"/>
    </source>
</evidence>
<dbReference type="EMBL" id="AP022227">
    <property type="protein sequence ID" value="BBT41925.1"/>
    <property type="molecule type" value="Genomic_DNA"/>
</dbReference>
<keyword evidence="1" id="KW-0472">Membrane</keyword>
<evidence type="ECO:0000256" key="1">
    <source>
        <dbReference type="SAM" id="Phobius"/>
    </source>
</evidence>
<gene>
    <name evidence="2" type="ORF">WP8W18C01_42660</name>
</gene>
<keyword evidence="1" id="KW-1133">Transmembrane helix</keyword>
<dbReference type="Proteomes" id="UP000515680">
    <property type="component" value="Chromosome"/>
</dbReference>
<protein>
    <submittedName>
        <fullName evidence="2">Uncharacterized protein</fullName>
    </submittedName>
</protein>
<accession>A0A6S5U2Q3</accession>
<reference evidence="2 3" key="1">
    <citation type="submission" date="2019-12" db="EMBL/GenBank/DDBJ databases">
        <title>complete genome sequences of Pseudomonas putida str. WP8-W18-CRE-01 isolated from wastewater treatment plant effluent.</title>
        <authorList>
            <person name="Sekizuka T."/>
            <person name="Itokawa K."/>
            <person name="Yatsu K."/>
            <person name="Inamine Y."/>
            <person name="Kuroda M."/>
        </authorList>
    </citation>
    <scope>NUCLEOTIDE SEQUENCE [LARGE SCALE GENOMIC DNA]</scope>
    <source>
        <strain evidence="2 3">WP8-W18-CRE-01</strain>
    </source>
</reference>
<organism evidence="2 3">
    <name type="scientific">Pseudomonas putida</name>
    <name type="common">Arthrobacter siderocapsulatus</name>
    <dbReference type="NCBI Taxonomy" id="303"/>
    <lineage>
        <taxon>Bacteria</taxon>
        <taxon>Pseudomonadati</taxon>
        <taxon>Pseudomonadota</taxon>
        <taxon>Gammaproteobacteria</taxon>
        <taxon>Pseudomonadales</taxon>
        <taxon>Pseudomonadaceae</taxon>
        <taxon>Pseudomonas</taxon>
    </lineage>
</organism>
<name>A0A6S5U2Q3_PSEPU</name>
<proteinExistence type="predicted"/>
<dbReference type="AlphaFoldDB" id="A0A6S5U2Q3"/>
<evidence type="ECO:0000313" key="3">
    <source>
        <dbReference type="Proteomes" id="UP000515680"/>
    </source>
</evidence>
<feature type="transmembrane region" description="Helical" evidence="1">
    <location>
        <begin position="14"/>
        <end position="34"/>
    </location>
</feature>
<sequence length="55" mass="6045">MLDSVLGCVARKPHLYLCGGILLLAFSILVVRYASYRYPSTKVLDADGKEVEDGK</sequence>